<reference evidence="2" key="2">
    <citation type="submission" date="2017-06" db="EMBL/GenBank/DDBJ databases">
        <title>WGS assembly of Brachypodium distachyon.</title>
        <authorList>
            <consortium name="The International Brachypodium Initiative"/>
            <person name="Lucas S."/>
            <person name="Harmon-Smith M."/>
            <person name="Lail K."/>
            <person name="Tice H."/>
            <person name="Grimwood J."/>
            <person name="Bruce D."/>
            <person name="Barry K."/>
            <person name="Shu S."/>
            <person name="Lindquist E."/>
            <person name="Wang M."/>
            <person name="Pitluck S."/>
            <person name="Vogel J.P."/>
            <person name="Garvin D.F."/>
            <person name="Mockler T.C."/>
            <person name="Schmutz J."/>
            <person name="Rokhsar D."/>
            <person name="Bevan M.W."/>
        </authorList>
    </citation>
    <scope>NUCLEOTIDE SEQUENCE</scope>
    <source>
        <strain evidence="2">Bd21</strain>
    </source>
</reference>
<dbReference type="EMBL" id="CM000883">
    <property type="protein sequence ID" value="KQJ89929.1"/>
    <property type="molecule type" value="Genomic_DNA"/>
</dbReference>
<sequence>MAAPNPSGIGPPCRRRSSSTPPPPSLRPPRHLPIPGRPASSSVPHPLLQPLPSPSRTGARRRLPRLPATGAGSISPGSKACIPISPHSGLPRHMIRCRSFNSLRPPLPRRRRSAYNKPPPEGAGPPCRCCLSRGPPRPFLLPSIQSLAEETSVTAAPSNRWQPEEIDSTSNR</sequence>
<feature type="compositionally biased region" description="Polar residues" evidence="1">
    <location>
        <begin position="148"/>
        <end position="161"/>
    </location>
</feature>
<dbReference type="InParanoid" id="A0A0Q3PKM0"/>
<dbReference type="Proteomes" id="UP000008810">
    <property type="component" value="Chromosome 4"/>
</dbReference>
<accession>A0A0Q3PKM0</accession>
<proteinExistence type="predicted"/>
<reference evidence="3" key="3">
    <citation type="submission" date="2018-08" db="UniProtKB">
        <authorList>
            <consortium name="EnsemblPlants"/>
        </authorList>
    </citation>
    <scope>IDENTIFICATION</scope>
    <source>
        <strain evidence="3">cv. Bd21</strain>
    </source>
</reference>
<dbReference type="Gramene" id="KQJ89929">
    <property type="protein sequence ID" value="KQJ89929"/>
    <property type="gene ID" value="BRADI_4g28521v3"/>
</dbReference>
<feature type="region of interest" description="Disordered" evidence="1">
    <location>
        <begin position="148"/>
        <end position="172"/>
    </location>
</feature>
<dbReference type="AlphaFoldDB" id="A0A0Q3PKM0"/>
<reference evidence="2 3" key="1">
    <citation type="journal article" date="2010" name="Nature">
        <title>Genome sequencing and analysis of the model grass Brachypodium distachyon.</title>
        <authorList>
            <consortium name="International Brachypodium Initiative"/>
        </authorList>
    </citation>
    <scope>NUCLEOTIDE SEQUENCE [LARGE SCALE GENOMIC DNA]</scope>
    <source>
        <strain evidence="2 3">Bd21</strain>
    </source>
</reference>
<evidence type="ECO:0000256" key="1">
    <source>
        <dbReference type="SAM" id="MobiDB-lite"/>
    </source>
</evidence>
<keyword evidence="4" id="KW-1185">Reference proteome</keyword>
<evidence type="ECO:0000313" key="2">
    <source>
        <dbReference type="EMBL" id="KQJ89929.1"/>
    </source>
</evidence>
<feature type="compositionally biased region" description="Pro residues" evidence="1">
    <location>
        <begin position="20"/>
        <end position="36"/>
    </location>
</feature>
<evidence type="ECO:0000313" key="4">
    <source>
        <dbReference type="Proteomes" id="UP000008810"/>
    </source>
</evidence>
<name>A0A0Q3PKM0_BRADI</name>
<dbReference type="EnsemblPlants" id="KQJ89929">
    <property type="protein sequence ID" value="KQJ89929"/>
    <property type="gene ID" value="BRADI_4g28521v3"/>
</dbReference>
<protein>
    <submittedName>
        <fullName evidence="2 3">Uncharacterized protein</fullName>
    </submittedName>
</protein>
<gene>
    <name evidence="2" type="ORF">BRADI_4g28521v3</name>
</gene>
<feature type="region of interest" description="Disordered" evidence="1">
    <location>
        <begin position="1"/>
        <end position="129"/>
    </location>
</feature>
<evidence type="ECO:0000313" key="3">
    <source>
        <dbReference type="EnsemblPlants" id="KQJ89929"/>
    </source>
</evidence>
<organism evidence="2">
    <name type="scientific">Brachypodium distachyon</name>
    <name type="common">Purple false brome</name>
    <name type="synonym">Trachynia distachya</name>
    <dbReference type="NCBI Taxonomy" id="15368"/>
    <lineage>
        <taxon>Eukaryota</taxon>
        <taxon>Viridiplantae</taxon>
        <taxon>Streptophyta</taxon>
        <taxon>Embryophyta</taxon>
        <taxon>Tracheophyta</taxon>
        <taxon>Spermatophyta</taxon>
        <taxon>Magnoliopsida</taxon>
        <taxon>Liliopsida</taxon>
        <taxon>Poales</taxon>
        <taxon>Poaceae</taxon>
        <taxon>BOP clade</taxon>
        <taxon>Pooideae</taxon>
        <taxon>Stipodae</taxon>
        <taxon>Brachypodieae</taxon>
        <taxon>Brachypodium</taxon>
    </lineage>
</organism>